<evidence type="ECO:0000313" key="1">
    <source>
        <dbReference type="EMBL" id="GGX64768.1"/>
    </source>
</evidence>
<organism evidence="1 2">
    <name type="scientific">Streptomyces hiroshimensis</name>
    <dbReference type="NCBI Taxonomy" id="66424"/>
    <lineage>
        <taxon>Bacteria</taxon>
        <taxon>Bacillati</taxon>
        <taxon>Actinomycetota</taxon>
        <taxon>Actinomycetes</taxon>
        <taxon>Kitasatosporales</taxon>
        <taxon>Streptomycetaceae</taxon>
        <taxon>Streptomyces</taxon>
    </lineage>
</organism>
<protein>
    <submittedName>
        <fullName evidence="1">Uncharacterized protein</fullName>
    </submittedName>
</protein>
<proteinExistence type="predicted"/>
<comment type="caution">
    <text evidence="1">The sequence shown here is derived from an EMBL/GenBank/DDBJ whole genome shotgun (WGS) entry which is preliminary data.</text>
</comment>
<dbReference type="Proteomes" id="UP000659223">
    <property type="component" value="Unassembled WGS sequence"/>
</dbReference>
<gene>
    <name evidence="1" type="ORF">GCM10010324_07190</name>
</gene>
<dbReference type="RefSeq" id="WP_190020051.1">
    <property type="nucleotide sequence ID" value="NZ_BMUT01000001.1"/>
</dbReference>
<accession>A0ABQ2Y4Z4</accession>
<evidence type="ECO:0000313" key="2">
    <source>
        <dbReference type="Proteomes" id="UP000659223"/>
    </source>
</evidence>
<name>A0ABQ2Y4Z4_9ACTN</name>
<sequence length="190" mass="19342">MPGNSTENPTENWTTALRYIAGRKAAEESLGFLAHIGATVRNTAGAADVVPAAARACVPFMASAVSLDAPATHSGPVVQSPAEFSAALDGVRALALKSSGPQLVISGHEGLAKQTDPAHLDLLRAWQADSAVALSLDYRGVPGGHLVLVRGAAHRRGPLSPGDLALVSEVADRVAAFNAYATHAPAGAGR</sequence>
<reference evidence="2" key="1">
    <citation type="journal article" date="2019" name="Int. J. Syst. Evol. Microbiol.">
        <title>The Global Catalogue of Microorganisms (GCM) 10K type strain sequencing project: providing services to taxonomists for standard genome sequencing and annotation.</title>
        <authorList>
            <consortium name="The Broad Institute Genomics Platform"/>
            <consortium name="The Broad Institute Genome Sequencing Center for Infectious Disease"/>
            <person name="Wu L."/>
            <person name="Ma J."/>
        </authorList>
    </citation>
    <scope>NUCLEOTIDE SEQUENCE [LARGE SCALE GENOMIC DNA]</scope>
    <source>
        <strain evidence="2">JCM 4586</strain>
    </source>
</reference>
<dbReference type="EMBL" id="BMUT01000001">
    <property type="protein sequence ID" value="GGX64768.1"/>
    <property type="molecule type" value="Genomic_DNA"/>
</dbReference>
<keyword evidence="2" id="KW-1185">Reference proteome</keyword>